<evidence type="ECO:0000256" key="5">
    <source>
        <dbReference type="ARBA" id="ARBA00023163"/>
    </source>
</evidence>
<organism evidence="9 10">
    <name type="scientific">Spirodela intermedia</name>
    <name type="common">Intermediate duckweed</name>
    <dbReference type="NCBI Taxonomy" id="51605"/>
    <lineage>
        <taxon>Eukaryota</taxon>
        <taxon>Viridiplantae</taxon>
        <taxon>Streptophyta</taxon>
        <taxon>Embryophyta</taxon>
        <taxon>Tracheophyta</taxon>
        <taxon>Spermatophyta</taxon>
        <taxon>Magnoliopsida</taxon>
        <taxon>Liliopsida</taxon>
        <taxon>Araceae</taxon>
        <taxon>Lemnoideae</taxon>
        <taxon>Spirodela</taxon>
    </lineage>
</organism>
<dbReference type="PANTHER" id="PTHR31307:SF16">
    <property type="entry name" value="OS05G0560600 PROTEIN"/>
    <property type="match status" value="1"/>
</dbReference>
<reference evidence="9" key="1">
    <citation type="submission" date="2020-02" db="EMBL/GenBank/DDBJ databases">
        <authorList>
            <person name="Scholz U."/>
            <person name="Mascher M."/>
            <person name="Fiebig A."/>
        </authorList>
    </citation>
    <scope>NUCLEOTIDE SEQUENCE</scope>
</reference>
<dbReference type="EMBL" id="LR746269">
    <property type="protein sequence ID" value="CAA7397525.1"/>
    <property type="molecule type" value="Genomic_DNA"/>
</dbReference>
<dbReference type="GO" id="GO:0005634">
    <property type="term" value="C:nucleus"/>
    <property type="evidence" value="ECO:0007669"/>
    <property type="project" value="UniProtKB-SubCell"/>
</dbReference>
<keyword evidence="3" id="KW-0175">Coiled coil</keyword>
<protein>
    <recommendedName>
        <fullName evidence="8">Myb/SANT-like DNA-binding domain-containing protein</fullName>
    </recommendedName>
</protein>
<gene>
    <name evidence="9" type="ORF">SI8410_06008190</name>
</gene>
<proteinExistence type="predicted"/>
<evidence type="ECO:0000256" key="1">
    <source>
        <dbReference type="ARBA" id="ARBA00004123"/>
    </source>
</evidence>
<dbReference type="InterPro" id="IPR044823">
    <property type="entry name" value="ASIL1/2-like"/>
</dbReference>
<keyword evidence="5" id="KW-0804">Transcription</keyword>
<feature type="region of interest" description="Disordered" evidence="7">
    <location>
        <begin position="188"/>
        <end position="230"/>
    </location>
</feature>
<dbReference type="Pfam" id="PF13837">
    <property type="entry name" value="Myb_DNA-bind_4"/>
    <property type="match status" value="1"/>
</dbReference>
<keyword evidence="10" id="KW-1185">Reference proteome</keyword>
<evidence type="ECO:0000256" key="2">
    <source>
        <dbReference type="ARBA" id="ARBA00023015"/>
    </source>
</evidence>
<keyword evidence="4" id="KW-0238">DNA-binding</keyword>
<evidence type="ECO:0000256" key="6">
    <source>
        <dbReference type="ARBA" id="ARBA00023242"/>
    </source>
</evidence>
<dbReference type="AlphaFoldDB" id="A0A7I8KKM2"/>
<name>A0A7I8KKM2_SPIIN</name>
<feature type="domain" description="Myb/SANT-like DNA-binding" evidence="8">
    <location>
        <begin position="22"/>
        <end position="115"/>
    </location>
</feature>
<dbReference type="GO" id="GO:0000976">
    <property type="term" value="F:transcription cis-regulatory region binding"/>
    <property type="evidence" value="ECO:0007669"/>
    <property type="project" value="TreeGrafter"/>
</dbReference>
<keyword evidence="6" id="KW-0539">Nucleus</keyword>
<dbReference type="FunFam" id="1.10.10.60:FF:000104">
    <property type="entry name" value="trihelix transcription factor ASIL2"/>
    <property type="match status" value="1"/>
</dbReference>
<evidence type="ECO:0000313" key="10">
    <source>
        <dbReference type="Proteomes" id="UP000663760"/>
    </source>
</evidence>
<feature type="region of interest" description="Disordered" evidence="7">
    <location>
        <begin position="119"/>
        <end position="171"/>
    </location>
</feature>
<keyword evidence="2" id="KW-0805">Transcription regulation</keyword>
<comment type="subcellular location">
    <subcellularLocation>
        <location evidence="1">Nucleus</location>
    </subcellularLocation>
</comment>
<sequence length="306" mass="33794">MEGREGGGAAKPPNPALPYREDCWSEGATSTLIDAWGDRFLELNRGNLRQKQWQEVADAVNSRRTAVRRPPRSDIQCKNRIDTLKKKYKVEKARITNSGGALSSQWAFFDRLDALIGSSEVSSHKPSPPPPLAFPLPYRKNSSLPSASVAASPSTARDKRHTLVAPSEDSSLLNRKYSAAAAAAAAAAAERKDEEAGPESSKSSTERPTRGRGQRGSNNGSVAGNDNDDAEAVRELARAILRFGEVYERVEAEKQRQMMELEKERMEFTKGLEFQRMQIFVDCQLQLEKSKRAKRDPSGTFVALQS</sequence>
<dbReference type="InterPro" id="IPR044822">
    <property type="entry name" value="Myb_DNA-bind_4"/>
</dbReference>
<dbReference type="Proteomes" id="UP000663760">
    <property type="component" value="Chromosome 6"/>
</dbReference>
<evidence type="ECO:0000256" key="7">
    <source>
        <dbReference type="SAM" id="MobiDB-lite"/>
    </source>
</evidence>
<evidence type="ECO:0000256" key="3">
    <source>
        <dbReference type="ARBA" id="ARBA00023054"/>
    </source>
</evidence>
<feature type="compositionally biased region" description="Low complexity" evidence="7">
    <location>
        <begin position="142"/>
        <end position="155"/>
    </location>
</feature>
<dbReference type="OrthoDB" id="2019351at2759"/>
<evidence type="ECO:0000256" key="4">
    <source>
        <dbReference type="ARBA" id="ARBA00023125"/>
    </source>
</evidence>
<accession>A0A7I8KKM2</accession>
<evidence type="ECO:0000313" key="9">
    <source>
        <dbReference type="EMBL" id="CAA7397525.1"/>
    </source>
</evidence>
<dbReference type="Gene3D" id="1.10.10.60">
    <property type="entry name" value="Homeodomain-like"/>
    <property type="match status" value="1"/>
</dbReference>
<dbReference type="PANTHER" id="PTHR31307">
    <property type="entry name" value="TRIHELIX TRANSCRIPTION FACTOR ASIL2"/>
    <property type="match status" value="1"/>
</dbReference>
<evidence type="ECO:0000259" key="8">
    <source>
        <dbReference type="Pfam" id="PF13837"/>
    </source>
</evidence>